<dbReference type="EMBL" id="MU001674">
    <property type="protein sequence ID" value="KAF2459904.1"/>
    <property type="molecule type" value="Genomic_DNA"/>
</dbReference>
<feature type="compositionally biased region" description="Basic and acidic residues" evidence="1">
    <location>
        <begin position="634"/>
        <end position="649"/>
    </location>
</feature>
<dbReference type="OrthoDB" id="2537141at2759"/>
<evidence type="ECO:0000313" key="2">
    <source>
        <dbReference type="EMBL" id="KAF2459904.1"/>
    </source>
</evidence>
<feature type="region of interest" description="Disordered" evidence="1">
    <location>
        <begin position="306"/>
        <end position="345"/>
    </location>
</feature>
<dbReference type="AlphaFoldDB" id="A0A6A6P7Q5"/>
<feature type="compositionally biased region" description="Basic residues" evidence="1">
    <location>
        <begin position="106"/>
        <end position="116"/>
    </location>
</feature>
<sequence>MRKKEETGLRQHVRKQSDDPTVPEKLGLLHFLQPKDSIKMTSGRHPARRKRPSSDSSFLSVQSSHSHRIRGAASPRCQLRRTEGPSDDPSRPAREPLSIESLSSGRYKRKRRRKTRPERYEPKETERRDRCRKHNSEQRNAKNKRKSGRRKEGTRAALARNFEATNVAKERLTLKPNENVGVFKRGRASSPKRGQGYLAFSEMRFLKKRHDSQRDEEPADGNEMRRKKDPAKADREEMSAYFLNRPPLKGKDGNLSSEAQARPRKSRGEQKGLNKPKSSPHMGRLPPPPVLSEKLYLGSVNGAIGLESSPKLTWSETNYSTGHFPSDPPVVNFEGPETPTTGERVSMDAHDSRASTFVRHAQHHELTKSDNECTQRNRRADLPSPGIQELFSTSRERSITPRPDVVPRIDVSLHHSNQANIHPPISRGQQRERCEDGILASFEMPPSGDGHFVGQPNELDGMIIVNSATDMSGERRDVPSSLDKFLENANRLLEPHTQTDYMLYEHANSNCTSGDGHSELFGPAGPQQIPVRGTYGNRPNRIVSGPGSICSKSIWEQQLERPVTEPIAGSVPVIHGDVDGLGWFETNEDSARNDDVEHGTFEEELARRLAGNLWGNEDGLDGLDLLSESEPHDEDPFTSKPREEPSTDKEKFLAGFWRPYKLY</sequence>
<evidence type="ECO:0000313" key="3">
    <source>
        <dbReference type="Proteomes" id="UP000799766"/>
    </source>
</evidence>
<feature type="compositionally biased region" description="Low complexity" evidence="1">
    <location>
        <begin position="54"/>
        <end position="64"/>
    </location>
</feature>
<feature type="compositionally biased region" description="Basic and acidic residues" evidence="1">
    <location>
        <begin position="117"/>
        <end position="140"/>
    </location>
</feature>
<dbReference type="Proteomes" id="UP000799766">
    <property type="component" value="Unassembled WGS sequence"/>
</dbReference>
<feature type="compositionally biased region" description="Polar residues" evidence="1">
    <location>
        <begin position="310"/>
        <end position="323"/>
    </location>
</feature>
<proteinExistence type="predicted"/>
<accession>A0A6A6P7Q5</accession>
<feature type="region of interest" description="Disordered" evidence="1">
    <location>
        <begin position="363"/>
        <end position="386"/>
    </location>
</feature>
<feature type="compositionally biased region" description="Basic and acidic residues" evidence="1">
    <location>
        <begin position="80"/>
        <end position="94"/>
    </location>
</feature>
<keyword evidence="3" id="KW-1185">Reference proteome</keyword>
<organism evidence="2 3">
    <name type="scientific">Lineolata rhizophorae</name>
    <dbReference type="NCBI Taxonomy" id="578093"/>
    <lineage>
        <taxon>Eukaryota</taxon>
        <taxon>Fungi</taxon>
        <taxon>Dikarya</taxon>
        <taxon>Ascomycota</taxon>
        <taxon>Pezizomycotina</taxon>
        <taxon>Dothideomycetes</taxon>
        <taxon>Dothideomycetes incertae sedis</taxon>
        <taxon>Lineolatales</taxon>
        <taxon>Lineolataceae</taxon>
        <taxon>Lineolata</taxon>
    </lineage>
</organism>
<gene>
    <name evidence="2" type="ORF">BDY21DRAFT_180881</name>
</gene>
<reference evidence="2" key="1">
    <citation type="journal article" date="2020" name="Stud. Mycol.">
        <title>101 Dothideomycetes genomes: a test case for predicting lifestyles and emergence of pathogens.</title>
        <authorList>
            <person name="Haridas S."/>
            <person name="Albert R."/>
            <person name="Binder M."/>
            <person name="Bloem J."/>
            <person name="Labutti K."/>
            <person name="Salamov A."/>
            <person name="Andreopoulos B."/>
            <person name="Baker S."/>
            <person name="Barry K."/>
            <person name="Bills G."/>
            <person name="Bluhm B."/>
            <person name="Cannon C."/>
            <person name="Castanera R."/>
            <person name="Culley D."/>
            <person name="Daum C."/>
            <person name="Ezra D."/>
            <person name="Gonzalez J."/>
            <person name="Henrissat B."/>
            <person name="Kuo A."/>
            <person name="Liang C."/>
            <person name="Lipzen A."/>
            <person name="Lutzoni F."/>
            <person name="Magnuson J."/>
            <person name="Mondo S."/>
            <person name="Nolan M."/>
            <person name="Ohm R."/>
            <person name="Pangilinan J."/>
            <person name="Park H.-J."/>
            <person name="Ramirez L."/>
            <person name="Alfaro M."/>
            <person name="Sun H."/>
            <person name="Tritt A."/>
            <person name="Yoshinaga Y."/>
            <person name="Zwiers L.-H."/>
            <person name="Turgeon B."/>
            <person name="Goodwin S."/>
            <person name="Spatafora J."/>
            <person name="Crous P."/>
            <person name="Grigoriev I."/>
        </authorList>
    </citation>
    <scope>NUCLEOTIDE SEQUENCE</scope>
    <source>
        <strain evidence="2">ATCC 16933</strain>
    </source>
</reference>
<feature type="region of interest" description="Disordered" evidence="1">
    <location>
        <begin position="620"/>
        <end position="649"/>
    </location>
</feature>
<feature type="compositionally biased region" description="Basic and acidic residues" evidence="1">
    <location>
        <begin position="212"/>
        <end position="238"/>
    </location>
</feature>
<protein>
    <submittedName>
        <fullName evidence="2">Uncharacterized protein</fullName>
    </submittedName>
</protein>
<feature type="region of interest" description="Disordered" evidence="1">
    <location>
        <begin position="1"/>
        <end position="293"/>
    </location>
</feature>
<feature type="compositionally biased region" description="Basic and acidic residues" evidence="1">
    <location>
        <begin position="363"/>
        <end position="381"/>
    </location>
</feature>
<name>A0A6A6P7Q5_9PEZI</name>
<evidence type="ECO:0000256" key="1">
    <source>
        <dbReference type="SAM" id="MobiDB-lite"/>
    </source>
</evidence>